<dbReference type="PROSITE" id="PS51094">
    <property type="entry name" value="PTS_EIIA_TYPE_2"/>
    <property type="match status" value="1"/>
</dbReference>
<evidence type="ECO:0000313" key="2">
    <source>
        <dbReference type="EMBL" id="GAG08331.1"/>
    </source>
</evidence>
<dbReference type="PANTHER" id="PTHR47738">
    <property type="entry name" value="PTS SYSTEM FRUCTOSE-LIKE EIIA COMPONENT-RELATED"/>
    <property type="match status" value="1"/>
</dbReference>
<dbReference type="CDD" id="cd00211">
    <property type="entry name" value="PTS_IIA_fru"/>
    <property type="match status" value="1"/>
</dbReference>
<organism evidence="2">
    <name type="scientific">marine sediment metagenome</name>
    <dbReference type="NCBI Taxonomy" id="412755"/>
    <lineage>
        <taxon>unclassified sequences</taxon>
        <taxon>metagenomes</taxon>
        <taxon>ecological metagenomes</taxon>
    </lineage>
</organism>
<comment type="caution">
    <text evidence="2">The sequence shown here is derived from an EMBL/GenBank/DDBJ whole genome shotgun (WGS) entry which is preliminary data.</text>
</comment>
<feature type="domain" description="PTS EIIA type-2" evidence="1">
    <location>
        <begin position="1"/>
        <end position="118"/>
    </location>
</feature>
<sequence length="119" mass="12991">ASKSKLVRDKDDLLKDIQERENLVTTGVGYGVAFPHAKTKAVKGIVIAFGRADAGIDFDAMDKKPVHLFFLIAAPEDAIGAHLNVMARLSFLMKSEENRQKLNIVKSPGELLSILDSVD</sequence>
<proteinExistence type="predicted"/>
<dbReference type="AlphaFoldDB" id="X0W6N0"/>
<dbReference type="InterPro" id="IPR051541">
    <property type="entry name" value="PTS_SugarTrans_NitroReg"/>
</dbReference>
<dbReference type="EMBL" id="BARS01023162">
    <property type="protein sequence ID" value="GAG08331.1"/>
    <property type="molecule type" value="Genomic_DNA"/>
</dbReference>
<dbReference type="Gene3D" id="3.40.930.10">
    <property type="entry name" value="Mannitol-specific EII, Chain A"/>
    <property type="match status" value="1"/>
</dbReference>
<evidence type="ECO:0000259" key="1">
    <source>
        <dbReference type="PROSITE" id="PS51094"/>
    </source>
</evidence>
<gene>
    <name evidence="2" type="ORF">S01H1_36910</name>
</gene>
<dbReference type="InterPro" id="IPR016152">
    <property type="entry name" value="PTrfase/Anion_transptr"/>
</dbReference>
<dbReference type="Pfam" id="PF00359">
    <property type="entry name" value="PTS_EIIA_2"/>
    <property type="match status" value="1"/>
</dbReference>
<name>X0W6N0_9ZZZZ</name>
<accession>X0W6N0</accession>
<protein>
    <recommendedName>
        <fullName evidence="1">PTS EIIA type-2 domain-containing protein</fullName>
    </recommendedName>
</protein>
<dbReference type="InterPro" id="IPR002178">
    <property type="entry name" value="PTS_EIIA_type-2_dom"/>
</dbReference>
<dbReference type="SUPFAM" id="SSF55804">
    <property type="entry name" value="Phoshotransferase/anion transport protein"/>
    <property type="match status" value="1"/>
</dbReference>
<reference evidence="2" key="1">
    <citation type="journal article" date="2014" name="Front. Microbiol.">
        <title>High frequency of phylogenetically diverse reductive dehalogenase-homologous genes in deep subseafloor sedimentary metagenomes.</title>
        <authorList>
            <person name="Kawai M."/>
            <person name="Futagami T."/>
            <person name="Toyoda A."/>
            <person name="Takaki Y."/>
            <person name="Nishi S."/>
            <person name="Hori S."/>
            <person name="Arai W."/>
            <person name="Tsubouchi T."/>
            <person name="Morono Y."/>
            <person name="Uchiyama I."/>
            <person name="Ito T."/>
            <person name="Fujiyama A."/>
            <person name="Inagaki F."/>
            <person name="Takami H."/>
        </authorList>
    </citation>
    <scope>NUCLEOTIDE SEQUENCE</scope>
    <source>
        <strain evidence="2">Expedition CK06-06</strain>
    </source>
</reference>
<dbReference type="PANTHER" id="PTHR47738:SF2">
    <property type="entry name" value="PTS SYSTEM FRUCTOSE-LIKE EIIA COMPONENT"/>
    <property type="match status" value="1"/>
</dbReference>
<feature type="non-terminal residue" evidence="2">
    <location>
        <position position="1"/>
    </location>
</feature>